<dbReference type="EMBL" id="CAXKWB010000927">
    <property type="protein sequence ID" value="CAL4062816.1"/>
    <property type="molecule type" value="Genomic_DNA"/>
</dbReference>
<dbReference type="Pfam" id="PF03109">
    <property type="entry name" value="ABC1"/>
    <property type="match status" value="1"/>
</dbReference>
<dbReference type="GO" id="GO:0005739">
    <property type="term" value="C:mitochondrion"/>
    <property type="evidence" value="ECO:0007669"/>
    <property type="project" value="TreeGrafter"/>
</dbReference>
<evidence type="ECO:0000313" key="4">
    <source>
        <dbReference type="Proteomes" id="UP001497623"/>
    </source>
</evidence>
<keyword evidence="4" id="KW-1185">Reference proteome</keyword>
<dbReference type="InterPro" id="IPR052402">
    <property type="entry name" value="ADCK_kinase"/>
</dbReference>
<dbReference type="PANTHER" id="PTHR45890">
    <property type="entry name" value="AARF DOMAIN CONTAINING KINASE 2 (PREDICTED)"/>
    <property type="match status" value="1"/>
</dbReference>
<evidence type="ECO:0000259" key="2">
    <source>
        <dbReference type="Pfam" id="PF03109"/>
    </source>
</evidence>
<proteinExistence type="inferred from homology"/>
<name>A0AAV2PQ00_MEGNR</name>
<dbReference type="InterPro" id="IPR011009">
    <property type="entry name" value="Kinase-like_dom_sf"/>
</dbReference>
<dbReference type="PANTHER" id="PTHR45890:SF1">
    <property type="entry name" value="AARF DOMAIN CONTAINING KINASE 2"/>
    <property type="match status" value="1"/>
</dbReference>
<organism evidence="3 4">
    <name type="scientific">Meganyctiphanes norvegica</name>
    <name type="common">Northern krill</name>
    <name type="synonym">Thysanopoda norvegica</name>
    <dbReference type="NCBI Taxonomy" id="48144"/>
    <lineage>
        <taxon>Eukaryota</taxon>
        <taxon>Metazoa</taxon>
        <taxon>Ecdysozoa</taxon>
        <taxon>Arthropoda</taxon>
        <taxon>Crustacea</taxon>
        <taxon>Multicrustacea</taxon>
        <taxon>Malacostraca</taxon>
        <taxon>Eumalacostraca</taxon>
        <taxon>Eucarida</taxon>
        <taxon>Euphausiacea</taxon>
        <taxon>Euphausiidae</taxon>
        <taxon>Meganyctiphanes</taxon>
    </lineage>
</organism>
<evidence type="ECO:0000256" key="1">
    <source>
        <dbReference type="ARBA" id="ARBA00009670"/>
    </source>
</evidence>
<feature type="domain" description="ABC1 atypical kinase-like" evidence="2">
    <location>
        <begin position="407"/>
        <end position="632"/>
    </location>
</feature>
<dbReference type="CDD" id="cd13971">
    <property type="entry name" value="ADCK2-like"/>
    <property type="match status" value="1"/>
</dbReference>
<comment type="similarity">
    <text evidence="1">Belongs to the protein kinase superfamily. ADCK protein kinase family.</text>
</comment>
<evidence type="ECO:0000313" key="3">
    <source>
        <dbReference type="EMBL" id="CAL4062816.1"/>
    </source>
</evidence>
<reference evidence="3 4" key="1">
    <citation type="submission" date="2024-05" db="EMBL/GenBank/DDBJ databases">
        <authorList>
            <person name="Wallberg A."/>
        </authorList>
    </citation>
    <scope>NUCLEOTIDE SEQUENCE [LARGE SCALE GENOMIC DNA]</scope>
</reference>
<dbReference type="InterPro" id="IPR004147">
    <property type="entry name" value="ABC1_dom"/>
</dbReference>
<gene>
    <name evidence="3" type="ORF">MNOR_LOCUS2873</name>
</gene>
<sequence>MVTNIVTKNLKKCTLIFTVVRYRRVIVLDTMTFICFFPICKMVNYHAVLQKTIPPNNNYIINMLVGGNFCSRHAASGVDQLLVYDALMPFRRILNSFYNIEVRVNTYPQKKHIDLRGEVRGRVLALPSVASIHIPYYNTAATRSAPELFEKRQIGYHNWLYQLIINVYEFFRICMRGAWLFTLYTPVIILYPITHFGKKATELWWKLLLSRIELSGAMFIKLGQWGATRRDIFPEDVCRNFSRLQRSVQPHSWHFTKYRLSKAFGPNWRKIFVKFDNNREPIGSGCVAQIYKAWMRTDYIADEALVQEVLSVRDDDEKIINFHDGLEVLGFGRLFSFKNQENKEEKEAIELYKQRKLFDKKETEVELESEELEEHSLVQDWTENPEPMNKALPFEDKPPDNMDGLIPVAIKVLHPSIQSTFRRDLKLMKVGAQVLTKLIPPLRWFSLSECVEEFSLVMSQQVDLRTEAENLEIFKENFANVTNVNFPKPLQPFVKRKVLVETLEEGIPMIEFIGSSGENYSENLKSNLAKIGVDAILKMIFVDNFVHGDLHPGNILVQNISDTPKAVSGNVDSIMMLDVGDTLIMDIKPDPKPMRICILDCGFVASLAKQDLMNFRAVFENVVLGDGRAVGEVFLEHSNHECKDPEAFNLAMSELVGDARKNAISLGQVDVGVLLQKVLSTLQTHCIHLDSAFSAVVLAVFILEGLGRSLDSNMDILKRARPVLLTGRV</sequence>
<comment type="caution">
    <text evidence="3">The sequence shown here is derived from an EMBL/GenBank/DDBJ whole genome shotgun (WGS) entry which is preliminary data.</text>
</comment>
<dbReference type="AlphaFoldDB" id="A0AAV2PQ00"/>
<dbReference type="SUPFAM" id="SSF56112">
    <property type="entry name" value="Protein kinase-like (PK-like)"/>
    <property type="match status" value="1"/>
</dbReference>
<dbReference type="Proteomes" id="UP001497623">
    <property type="component" value="Unassembled WGS sequence"/>
</dbReference>
<feature type="non-terminal residue" evidence="3">
    <location>
        <position position="729"/>
    </location>
</feature>
<accession>A0AAV2PQ00</accession>
<protein>
    <recommendedName>
        <fullName evidence="2">ABC1 atypical kinase-like domain-containing protein</fullName>
    </recommendedName>
</protein>
<dbReference type="InterPro" id="IPR044095">
    <property type="entry name" value="ADCK2_dom"/>
</dbReference>